<dbReference type="AlphaFoldDB" id="F4PMN6"/>
<feature type="compositionally biased region" description="Acidic residues" evidence="1">
    <location>
        <begin position="12"/>
        <end position="22"/>
    </location>
</feature>
<dbReference type="PROSITE" id="PS50829">
    <property type="entry name" value="GYF"/>
    <property type="match status" value="1"/>
</dbReference>
<feature type="compositionally biased region" description="Basic and acidic residues" evidence="1">
    <location>
        <begin position="280"/>
        <end position="292"/>
    </location>
</feature>
<dbReference type="InterPro" id="IPR039905">
    <property type="entry name" value="CD2BP2/Lin1"/>
</dbReference>
<dbReference type="Proteomes" id="UP000007797">
    <property type="component" value="Unassembled WGS sequence"/>
</dbReference>
<evidence type="ECO:0000256" key="1">
    <source>
        <dbReference type="SAM" id="MobiDB-lite"/>
    </source>
</evidence>
<feature type="compositionally biased region" description="Acidic residues" evidence="1">
    <location>
        <begin position="126"/>
        <end position="140"/>
    </location>
</feature>
<dbReference type="EMBL" id="GL883008">
    <property type="protein sequence ID" value="EGG22833.1"/>
    <property type="molecule type" value="Genomic_DNA"/>
</dbReference>
<dbReference type="RefSeq" id="XP_004360684.1">
    <property type="nucleotide sequence ID" value="XM_004360627.1"/>
</dbReference>
<dbReference type="SMART" id="SM00444">
    <property type="entry name" value="GYF"/>
    <property type="match status" value="1"/>
</dbReference>
<dbReference type="Gene3D" id="3.30.1490.40">
    <property type="match status" value="1"/>
</dbReference>
<organism evidence="3 4">
    <name type="scientific">Cavenderia fasciculata</name>
    <name type="common">Slime mold</name>
    <name type="synonym">Dictyostelium fasciculatum</name>
    <dbReference type="NCBI Taxonomy" id="261658"/>
    <lineage>
        <taxon>Eukaryota</taxon>
        <taxon>Amoebozoa</taxon>
        <taxon>Evosea</taxon>
        <taxon>Eumycetozoa</taxon>
        <taxon>Dictyostelia</taxon>
        <taxon>Acytosteliales</taxon>
        <taxon>Cavenderiaceae</taxon>
        <taxon>Cavenderia</taxon>
    </lineage>
</organism>
<reference evidence="4" key="1">
    <citation type="journal article" date="2011" name="Genome Res.">
        <title>Phylogeny-wide analysis of social amoeba genomes highlights ancient origins for complex intercellular communication.</title>
        <authorList>
            <person name="Heidel A.J."/>
            <person name="Lawal H.M."/>
            <person name="Felder M."/>
            <person name="Schilde C."/>
            <person name="Helps N.R."/>
            <person name="Tunggal B."/>
            <person name="Rivero F."/>
            <person name="John U."/>
            <person name="Schleicher M."/>
            <person name="Eichinger L."/>
            <person name="Platzer M."/>
            <person name="Noegel A.A."/>
            <person name="Schaap P."/>
            <person name="Gloeckner G."/>
        </authorList>
    </citation>
    <scope>NUCLEOTIDE SEQUENCE [LARGE SCALE GENOMIC DNA]</scope>
    <source>
        <strain evidence="4">SH3</strain>
    </source>
</reference>
<dbReference type="InterPro" id="IPR003169">
    <property type="entry name" value="GYF"/>
</dbReference>
<feature type="compositionally biased region" description="Polar residues" evidence="1">
    <location>
        <begin position="24"/>
        <end position="34"/>
    </location>
</feature>
<dbReference type="PANTHER" id="PTHR13138">
    <property type="entry name" value="PROTEIN LIN1"/>
    <property type="match status" value="1"/>
</dbReference>
<protein>
    <recommendedName>
        <fullName evidence="2">GYF domain-containing protein</fullName>
    </recommendedName>
</protein>
<feature type="compositionally biased region" description="Acidic residues" evidence="1">
    <location>
        <begin position="269"/>
        <end position="279"/>
    </location>
</feature>
<dbReference type="GeneID" id="14874976"/>
<feature type="compositionally biased region" description="Basic and acidic residues" evidence="1">
    <location>
        <begin position="217"/>
        <end position="266"/>
    </location>
</feature>
<dbReference type="InterPro" id="IPR035445">
    <property type="entry name" value="GYF-like_dom_sf"/>
</dbReference>
<feature type="compositionally biased region" description="Polar residues" evidence="1">
    <location>
        <begin position="153"/>
        <end position="167"/>
    </location>
</feature>
<sequence>MNNHHKRKANDGDDDGVSDDDNVTFNVVSDTPSQHIEKKVRFRVEEETSNNNSDNNNNNNSNNNKILDDEFERKILEQMKKGDEKQKRRDAEEAQRKKLFRSTQGLREAGKEVVSEDGVIRKVEGEIDDDDNQYDNDQDQDMNGNGERHISDKFSSGVATIPSDWNRSSSKTSSKTSSSKRNEDSDDDNDGEEDDEDENDKDRQEVNGEVEIMPFNLHEERERGRFKEDGTYQREDQDREEDAWLREYDKTNKLPKLSKKEIEKSEMLGMDDDDEDQWDKEDNDRKKQSRSVEARIAKKQALTTVLDILLDGETVTSAIRRLGSSTKKPIIKKKNQNQKQTTNDTTKTAIDVEREQLKQESFSKLTTAVDYLLSNGFINIYQDKKENVQNYYNRDFGDTTTTTNTTTSTTNSTQKWEYKGLDGNIYGPFGNDEMREWKAGGFFTGQNVICRIVGAPETTFKLIDDIQF</sequence>
<feature type="region of interest" description="Disordered" evidence="1">
    <location>
        <begin position="1"/>
        <end position="292"/>
    </location>
</feature>
<feature type="compositionally biased region" description="Basic and acidic residues" evidence="1">
    <location>
        <begin position="35"/>
        <end position="46"/>
    </location>
</feature>
<keyword evidence="4" id="KW-1185">Reference proteome</keyword>
<feature type="domain" description="GYF" evidence="2">
    <location>
        <begin position="413"/>
        <end position="468"/>
    </location>
</feature>
<dbReference type="PANTHER" id="PTHR13138:SF3">
    <property type="entry name" value="CD2 ANTIGEN CYTOPLASMIC TAIL-BINDING PROTEIN 2"/>
    <property type="match status" value="1"/>
</dbReference>
<dbReference type="STRING" id="1054147.F4PMN6"/>
<dbReference type="OrthoDB" id="331341at2759"/>
<dbReference type="Pfam" id="PF02213">
    <property type="entry name" value="GYF"/>
    <property type="match status" value="1"/>
</dbReference>
<dbReference type="GO" id="GO:0005682">
    <property type="term" value="C:U5 snRNP"/>
    <property type="evidence" value="ECO:0007669"/>
    <property type="project" value="InterPro"/>
</dbReference>
<feature type="compositionally biased region" description="Basic and acidic residues" evidence="1">
    <location>
        <begin position="66"/>
        <end position="96"/>
    </location>
</feature>
<evidence type="ECO:0000313" key="3">
    <source>
        <dbReference type="EMBL" id="EGG22833.1"/>
    </source>
</evidence>
<proteinExistence type="predicted"/>
<accession>F4PMN6</accession>
<feature type="compositionally biased region" description="Basic and acidic residues" evidence="1">
    <location>
        <begin position="108"/>
        <end position="125"/>
    </location>
</feature>
<dbReference type="SUPFAM" id="SSF55277">
    <property type="entry name" value="GYF domain"/>
    <property type="match status" value="1"/>
</dbReference>
<evidence type="ECO:0000259" key="2">
    <source>
        <dbReference type="PROSITE" id="PS50829"/>
    </source>
</evidence>
<feature type="compositionally biased region" description="Acidic residues" evidence="1">
    <location>
        <begin position="184"/>
        <end position="199"/>
    </location>
</feature>
<feature type="compositionally biased region" description="Low complexity" evidence="1">
    <location>
        <begin position="49"/>
        <end position="64"/>
    </location>
</feature>
<dbReference type="KEGG" id="dfa:DFA_04963"/>
<feature type="compositionally biased region" description="Low complexity" evidence="1">
    <location>
        <begin position="168"/>
        <end position="179"/>
    </location>
</feature>
<dbReference type="OMA" id="EYDQVWS"/>
<name>F4PMN6_CACFS</name>
<gene>
    <name evidence="3" type="ORF">DFA_04963</name>
</gene>
<evidence type="ECO:0000313" key="4">
    <source>
        <dbReference type="Proteomes" id="UP000007797"/>
    </source>
</evidence>